<reference evidence="10 11" key="1">
    <citation type="submission" date="2019-03" db="EMBL/GenBank/DDBJ databases">
        <authorList>
            <person name="Gaulin E."/>
            <person name="Dumas B."/>
        </authorList>
    </citation>
    <scope>NUCLEOTIDE SEQUENCE [LARGE SCALE GENOMIC DNA]</scope>
    <source>
        <strain evidence="10">CBS 568.67</strain>
    </source>
</reference>
<dbReference type="SMART" id="SM00355">
    <property type="entry name" value="ZnF_C2H2"/>
    <property type="match status" value="6"/>
</dbReference>
<dbReference type="Pfam" id="PF00096">
    <property type="entry name" value="zf-C2H2"/>
    <property type="match status" value="2"/>
</dbReference>
<dbReference type="PROSITE" id="PS00028">
    <property type="entry name" value="ZINC_FINGER_C2H2_1"/>
    <property type="match status" value="4"/>
</dbReference>
<keyword evidence="5" id="KW-0539">Nucleus</keyword>
<dbReference type="GO" id="GO:0008270">
    <property type="term" value="F:zinc ion binding"/>
    <property type="evidence" value="ECO:0007669"/>
    <property type="project" value="UniProtKB-KW"/>
</dbReference>
<evidence type="ECO:0000313" key="9">
    <source>
        <dbReference type="EMBL" id="KAF0719989.1"/>
    </source>
</evidence>
<dbReference type="EMBL" id="CAADRA010000037">
    <property type="protein sequence ID" value="VFT77865.1"/>
    <property type="molecule type" value="Genomic_DNA"/>
</dbReference>
<keyword evidence="4" id="KW-0862">Zinc</keyword>
<evidence type="ECO:0000259" key="8">
    <source>
        <dbReference type="PROSITE" id="PS50157"/>
    </source>
</evidence>
<evidence type="ECO:0000256" key="6">
    <source>
        <dbReference type="PROSITE-ProRule" id="PRU00042"/>
    </source>
</evidence>
<dbReference type="PROSITE" id="PS50157">
    <property type="entry name" value="ZINC_FINGER_C2H2_2"/>
    <property type="match status" value="4"/>
</dbReference>
<evidence type="ECO:0000256" key="1">
    <source>
        <dbReference type="ARBA" id="ARBA00022723"/>
    </source>
</evidence>
<feature type="domain" description="C2H2-type" evidence="8">
    <location>
        <begin position="160"/>
        <end position="185"/>
    </location>
</feature>
<dbReference type="InterPro" id="IPR013087">
    <property type="entry name" value="Znf_C2H2_type"/>
</dbReference>
<dbReference type="GO" id="GO:0000981">
    <property type="term" value="F:DNA-binding transcription factor activity, RNA polymerase II-specific"/>
    <property type="evidence" value="ECO:0007669"/>
    <property type="project" value="TreeGrafter"/>
</dbReference>
<feature type="compositionally biased region" description="Low complexity" evidence="7">
    <location>
        <begin position="288"/>
        <end position="305"/>
    </location>
</feature>
<dbReference type="InterPro" id="IPR050527">
    <property type="entry name" value="Snail/Krueppel_Znf"/>
</dbReference>
<keyword evidence="3 6" id="KW-0863">Zinc-finger</keyword>
<dbReference type="Gene3D" id="3.30.160.60">
    <property type="entry name" value="Classic Zinc Finger"/>
    <property type="match status" value="4"/>
</dbReference>
<feature type="domain" description="C2H2-type" evidence="8">
    <location>
        <begin position="132"/>
        <end position="159"/>
    </location>
</feature>
<evidence type="ECO:0000256" key="3">
    <source>
        <dbReference type="ARBA" id="ARBA00022771"/>
    </source>
</evidence>
<keyword evidence="11" id="KW-1185">Reference proteome</keyword>
<feature type="domain" description="C2H2-type" evidence="8">
    <location>
        <begin position="102"/>
        <end position="131"/>
    </location>
</feature>
<dbReference type="FunFam" id="3.30.160.60:FF:000125">
    <property type="entry name" value="Putative zinc finger protein 143"/>
    <property type="match status" value="1"/>
</dbReference>
<evidence type="ECO:0000256" key="7">
    <source>
        <dbReference type="SAM" id="MobiDB-lite"/>
    </source>
</evidence>
<accession>A0A485K3G1</accession>
<proteinExistence type="predicted"/>
<evidence type="ECO:0000256" key="4">
    <source>
        <dbReference type="ARBA" id="ARBA00022833"/>
    </source>
</evidence>
<evidence type="ECO:0000313" key="11">
    <source>
        <dbReference type="Proteomes" id="UP000332933"/>
    </source>
</evidence>
<keyword evidence="1" id="KW-0479">Metal-binding</keyword>
<feature type="compositionally biased region" description="Polar residues" evidence="7">
    <location>
        <begin position="83"/>
        <end position="95"/>
    </location>
</feature>
<evidence type="ECO:0000256" key="5">
    <source>
        <dbReference type="ARBA" id="ARBA00023242"/>
    </source>
</evidence>
<dbReference type="Proteomes" id="UP000332933">
    <property type="component" value="Unassembled WGS sequence"/>
</dbReference>
<feature type="compositionally biased region" description="Basic residues" evidence="7">
    <location>
        <begin position="44"/>
        <end position="54"/>
    </location>
</feature>
<evidence type="ECO:0000256" key="2">
    <source>
        <dbReference type="ARBA" id="ARBA00022737"/>
    </source>
</evidence>
<dbReference type="GO" id="GO:0000978">
    <property type="term" value="F:RNA polymerase II cis-regulatory region sequence-specific DNA binding"/>
    <property type="evidence" value="ECO:0007669"/>
    <property type="project" value="TreeGrafter"/>
</dbReference>
<feature type="region of interest" description="Disordered" evidence="7">
    <location>
        <begin position="44"/>
        <end position="98"/>
    </location>
</feature>
<dbReference type="EMBL" id="VJMH01000037">
    <property type="protein sequence ID" value="KAF0719989.1"/>
    <property type="molecule type" value="Genomic_DNA"/>
</dbReference>
<dbReference type="InterPro" id="IPR036236">
    <property type="entry name" value="Znf_C2H2_sf"/>
</dbReference>
<reference evidence="9" key="2">
    <citation type="submission" date="2019-06" db="EMBL/GenBank/DDBJ databases">
        <title>Genomics analysis of Aphanomyces spp. identifies a new class of oomycete effector associated with host adaptation.</title>
        <authorList>
            <person name="Gaulin E."/>
        </authorList>
    </citation>
    <scope>NUCLEOTIDE SEQUENCE</scope>
    <source>
        <strain evidence="9">CBS 578.67</strain>
    </source>
</reference>
<dbReference type="PANTHER" id="PTHR24388:SF104">
    <property type="entry name" value="AT-RICH BINDING PROTEIN-RELATED"/>
    <property type="match status" value="1"/>
</dbReference>
<evidence type="ECO:0000313" key="10">
    <source>
        <dbReference type="EMBL" id="VFT77865.1"/>
    </source>
</evidence>
<dbReference type="OrthoDB" id="8117402at2759"/>
<feature type="region of interest" description="Disordered" evidence="7">
    <location>
        <begin position="288"/>
        <end position="339"/>
    </location>
</feature>
<protein>
    <submittedName>
        <fullName evidence="10">Aste57867_640 protein</fullName>
    </submittedName>
</protein>
<name>A0A485K3G1_9STRA</name>
<gene>
    <name evidence="10" type="primary">Aste57867_640</name>
    <name evidence="9" type="ORF">As57867_000639</name>
    <name evidence="10" type="ORF">ASTE57867_640</name>
</gene>
<dbReference type="PANTHER" id="PTHR24388">
    <property type="entry name" value="ZINC FINGER PROTEIN"/>
    <property type="match status" value="1"/>
</dbReference>
<keyword evidence="2" id="KW-0677">Repeat</keyword>
<dbReference type="SUPFAM" id="SSF57667">
    <property type="entry name" value="beta-beta-alpha zinc fingers"/>
    <property type="match status" value="2"/>
</dbReference>
<organism evidence="10 11">
    <name type="scientific">Aphanomyces stellatus</name>
    <dbReference type="NCBI Taxonomy" id="120398"/>
    <lineage>
        <taxon>Eukaryota</taxon>
        <taxon>Sar</taxon>
        <taxon>Stramenopiles</taxon>
        <taxon>Oomycota</taxon>
        <taxon>Saprolegniomycetes</taxon>
        <taxon>Saprolegniales</taxon>
        <taxon>Verrucalvaceae</taxon>
        <taxon>Aphanomyces</taxon>
    </lineage>
</organism>
<feature type="domain" description="C2H2-type" evidence="8">
    <location>
        <begin position="354"/>
        <end position="382"/>
    </location>
</feature>
<dbReference type="FunFam" id="3.30.160.60:FF:000710">
    <property type="entry name" value="Zinc finger protein 768"/>
    <property type="match status" value="1"/>
</dbReference>
<feature type="compositionally biased region" description="Basic residues" evidence="7">
    <location>
        <begin position="306"/>
        <end position="327"/>
    </location>
</feature>
<sequence>MTPLFPDPYDATSTEPYFSYDLDFTSSHAQDLPSLFLPDAMMEHHHHHHHHHHHAPPDHVPPSKRQKTTSSVHGASKKPTPPLSITTALPATPSNRPRMRNFQCPHPGCGKSFTDNAHLRDHMFVHTGEKNLRCPDCDKCFARVASLRSHRRVHTGERPFVCLEEGCGKRYASRAALRMHSSLHAKAALPPPPGKLSPVKKRQKKSAKMVKPHAPSTAAVTSVTAAAATSSLGVCTHGDDRECHRGRCQRLSEKVKQQRQVILDLQAQLATTTQQGVSLAAGIVSPSSIRSAASSPTKPSKASLAAKKKKAKPPKKNKSPKAKRKKLASTSSSGGGGVPMVAPLELLQDGIKPFKCMLLCGRTFANYFQLAFHAKQHPDSDPRAVLGDQLPHPVGPKYCPVDGCEFSESGGKCMKTLQIVKRHWQRVHQNDRPFLCPDCPPTHAPKAFKTKDNLTAHRKECRKRSHLHHLLMDLPSAPPTPSSSVVAVT</sequence>
<dbReference type="AlphaFoldDB" id="A0A485K3G1"/>